<dbReference type="Proteomes" id="UP000199009">
    <property type="component" value="Chromosome I"/>
</dbReference>
<evidence type="ECO:0000313" key="4">
    <source>
        <dbReference type="Proteomes" id="UP000199009"/>
    </source>
</evidence>
<keyword evidence="2" id="KW-0812">Transmembrane</keyword>
<dbReference type="NCBIfam" id="TIGR02228">
    <property type="entry name" value="sigpep_I_arch"/>
    <property type="match status" value="1"/>
</dbReference>
<reference evidence="3 4" key="1">
    <citation type="submission" date="2016-10" db="EMBL/GenBank/DDBJ databases">
        <authorList>
            <person name="de Groot N.N."/>
        </authorList>
    </citation>
    <scope>NUCLEOTIDE SEQUENCE [LARGE SCALE GENOMIC DNA]</scope>
    <source>
        <strain evidence="3 4">DSM 23142</strain>
    </source>
</reference>
<dbReference type="EC" id="3.4.21.89" evidence="1"/>
<dbReference type="AlphaFoldDB" id="A0A1G7ZRH4"/>
<gene>
    <name evidence="3" type="ORF">SAMN04489810_2140</name>
</gene>
<dbReference type="PANTHER" id="PTHR10806">
    <property type="entry name" value="SIGNAL PEPTIDASE COMPLEX CATALYTIC SUBUNIT SEC11"/>
    <property type="match status" value="1"/>
</dbReference>
<evidence type="ECO:0000313" key="3">
    <source>
        <dbReference type="EMBL" id="SDH11187.1"/>
    </source>
</evidence>
<dbReference type="EMBL" id="LT629692">
    <property type="protein sequence ID" value="SDH11187.1"/>
    <property type="molecule type" value="Genomic_DNA"/>
</dbReference>
<protein>
    <recommendedName>
        <fullName evidence="1">Signal peptidase I</fullName>
        <ecNumber evidence="1">3.4.21.89</ecNumber>
    </recommendedName>
</protein>
<dbReference type="GO" id="GO:0009003">
    <property type="term" value="F:signal peptidase activity"/>
    <property type="evidence" value="ECO:0007669"/>
    <property type="project" value="UniProtKB-EC"/>
</dbReference>
<dbReference type="STRING" id="370764.SAMN04489810_2140"/>
<keyword evidence="2" id="KW-0472">Membrane</keyword>
<feature type="transmembrane region" description="Helical" evidence="2">
    <location>
        <begin position="168"/>
        <end position="189"/>
    </location>
</feature>
<dbReference type="CDD" id="cd06530">
    <property type="entry name" value="S26_SPase_I"/>
    <property type="match status" value="1"/>
</dbReference>
<name>A0A1G7ZRH4_9MICO</name>
<dbReference type="PRINTS" id="PR00728">
    <property type="entry name" value="SIGNALPTASE"/>
</dbReference>
<keyword evidence="4" id="KW-1185">Reference proteome</keyword>
<organism evidence="3 4">
    <name type="scientific">Microbacterium pygmaeum</name>
    <dbReference type="NCBI Taxonomy" id="370764"/>
    <lineage>
        <taxon>Bacteria</taxon>
        <taxon>Bacillati</taxon>
        <taxon>Actinomycetota</taxon>
        <taxon>Actinomycetes</taxon>
        <taxon>Micrococcales</taxon>
        <taxon>Microbacteriaceae</taxon>
        <taxon>Microbacterium</taxon>
    </lineage>
</organism>
<evidence type="ECO:0000256" key="2">
    <source>
        <dbReference type="SAM" id="Phobius"/>
    </source>
</evidence>
<dbReference type="PANTHER" id="PTHR10806:SF6">
    <property type="entry name" value="SIGNAL PEPTIDASE COMPLEX CATALYTIC SUBUNIT SEC11"/>
    <property type="match status" value="1"/>
</dbReference>
<keyword evidence="2" id="KW-1133">Transmembrane helix</keyword>
<feature type="transmembrane region" description="Helical" evidence="2">
    <location>
        <begin position="29"/>
        <end position="56"/>
    </location>
</feature>
<sequence length="205" mass="21843">MTESTVTSRRERRITAAAIAARGRSLWHYLNVSISAAVLILVLALAVMTIALPALVGGRPFTVLTQSMEPGLPPGTLLVVRPTVPAEIRLGDVLTYQIESGKPAVISHRVVQKSSTAEGTISFITQGDNNDIPDDKAVQEVQIVGTLWYSIPLLGYVNTAVNGDARAVIVPIAVVLLFGYAGWMLVSGVRDARRDRRSAAGVASD</sequence>
<dbReference type="InterPro" id="IPR019533">
    <property type="entry name" value="Peptidase_S26"/>
</dbReference>
<accession>A0A1G7ZRH4</accession>
<dbReference type="GO" id="GO:0016020">
    <property type="term" value="C:membrane"/>
    <property type="evidence" value="ECO:0007669"/>
    <property type="project" value="UniProtKB-UniRule"/>
</dbReference>
<dbReference type="InterPro" id="IPR001733">
    <property type="entry name" value="Peptidase_S26B"/>
</dbReference>
<dbReference type="OrthoDB" id="3178064at2"/>
<proteinExistence type="predicted"/>
<dbReference type="GO" id="GO:0006465">
    <property type="term" value="P:signal peptide processing"/>
    <property type="evidence" value="ECO:0007669"/>
    <property type="project" value="UniProtKB-UniRule"/>
</dbReference>
<evidence type="ECO:0000256" key="1">
    <source>
        <dbReference type="NCBIfam" id="TIGR02228"/>
    </source>
</evidence>
<dbReference type="GO" id="GO:0004252">
    <property type="term" value="F:serine-type endopeptidase activity"/>
    <property type="evidence" value="ECO:0007669"/>
    <property type="project" value="UniProtKB-UniRule"/>
</dbReference>
<dbReference type="RefSeq" id="WP_091489576.1">
    <property type="nucleotide sequence ID" value="NZ_LT629692.1"/>
</dbReference>